<protein>
    <submittedName>
        <fullName evidence="2">DUF1330 domain-containing protein</fullName>
    </submittedName>
</protein>
<dbReference type="Gene3D" id="3.30.70.100">
    <property type="match status" value="1"/>
</dbReference>
<organism evidence="2 3">
    <name type="scientific">Kordiimonas pumila</name>
    <dbReference type="NCBI Taxonomy" id="2161677"/>
    <lineage>
        <taxon>Bacteria</taxon>
        <taxon>Pseudomonadati</taxon>
        <taxon>Pseudomonadota</taxon>
        <taxon>Alphaproteobacteria</taxon>
        <taxon>Kordiimonadales</taxon>
        <taxon>Kordiimonadaceae</taxon>
        <taxon>Kordiimonas</taxon>
    </lineage>
</organism>
<dbReference type="EMBL" id="JBHRSL010000028">
    <property type="protein sequence ID" value="MFC3053639.1"/>
    <property type="molecule type" value="Genomic_DNA"/>
</dbReference>
<dbReference type="SUPFAM" id="SSF54909">
    <property type="entry name" value="Dimeric alpha+beta barrel"/>
    <property type="match status" value="1"/>
</dbReference>
<reference evidence="3" key="1">
    <citation type="journal article" date="2019" name="Int. J. Syst. Evol. Microbiol.">
        <title>The Global Catalogue of Microorganisms (GCM) 10K type strain sequencing project: providing services to taxonomists for standard genome sequencing and annotation.</title>
        <authorList>
            <consortium name="The Broad Institute Genomics Platform"/>
            <consortium name="The Broad Institute Genome Sequencing Center for Infectious Disease"/>
            <person name="Wu L."/>
            <person name="Ma J."/>
        </authorList>
    </citation>
    <scope>NUCLEOTIDE SEQUENCE [LARGE SCALE GENOMIC DNA]</scope>
    <source>
        <strain evidence="3">KCTC 62164</strain>
    </source>
</reference>
<dbReference type="InterPro" id="IPR011008">
    <property type="entry name" value="Dimeric_a/b-barrel"/>
</dbReference>
<dbReference type="Proteomes" id="UP001595444">
    <property type="component" value="Unassembled WGS sequence"/>
</dbReference>
<gene>
    <name evidence="2" type="ORF">ACFOKA_17195</name>
</gene>
<sequence>MSVNLENHVALEKLMACYGDGSDGTAPTPEVWAHIFERDDTAPLTLINFFKLRDIAAYPAPKDAPAPALSGQEAFNRYAAVSMPTMQSVGGRFLHMGPFEGMFCGSKEAWDLIVVGAYPNTKALISLVSNEDYISAYKHRRAACEKQKVYLSGLIS</sequence>
<evidence type="ECO:0000259" key="1">
    <source>
        <dbReference type="Pfam" id="PF07045"/>
    </source>
</evidence>
<evidence type="ECO:0000313" key="2">
    <source>
        <dbReference type="EMBL" id="MFC3053639.1"/>
    </source>
</evidence>
<keyword evidence="3" id="KW-1185">Reference proteome</keyword>
<dbReference type="Pfam" id="PF07045">
    <property type="entry name" value="DUF1330"/>
    <property type="match status" value="1"/>
</dbReference>
<name>A0ABV7DAF1_9PROT</name>
<dbReference type="InterPro" id="IPR010753">
    <property type="entry name" value="DUF1330"/>
</dbReference>
<dbReference type="RefSeq" id="WP_194214537.1">
    <property type="nucleotide sequence ID" value="NZ_CP061205.1"/>
</dbReference>
<evidence type="ECO:0000313" key="3">
    <source>
        <dbReference type="Proteomes" id="UP001595444"/>
    </source>
</evidence>
<accession>A0ABV7DAF1</accession>
<comment type="caution">
    <text evidence="2">The sequence shown here is derived from an EMBL/GenBank/DDBJ whole genome shotgun (WGS) entry which is preliminary data.</text>
</comment>
<feature type="domain" description="DUF1330" evidence="1">
    <location>
        <begin position="72"/>
        <end position="153"/>
    </location>
</feature>
<proteinExistence type="predicted"/>